<dbReference type="GO" id="GO:0043093">
    <property type="term" value="P:FtsZ-dependent cytokinesis"/>
    <property type="evidence" value="ECO:0007669"/>
    <property type="project" value="UniProtKB-UniRule"/>
</dbReference>
<evidence type="ECO:0000256" key="4">
    <source>
        <dbReference type="ARBA" id="ARBA00044936"/>
    </source>
</evidence>
<reference evidence="6" key="2">
    <citation type="submission" date="2021-04" db="EMBL/GenBank/DDBJ databases">
        <authorList>
            <person name="Gilroy R."/>
        </authorList>
    </citation>
    <scope>NUCLEOTIDE SEQUENCE</scope>
    <source>
        <strain evidence="6">CHK188-5543</strain>
    </source>
</reference>
<dbReference type="InterPro" id="IPR023052">
    <property type="entry name" value="Cell_div_SepF"/>
</dbReference>
<evidence type="ECO:0000256" key="5">
    <source>
        <dbReference type="HAMAP-Rule" id="MF_01197"/>
    </source>
</evidence>
<dbReference type="InterPro" id="IPR038594">
    <property type="entry name" value="SepF-like_sf"/>
</dbReference>
<dbReference type="Gene3D" id="3.30.110.150">
    <property type="entry name" value="SepF-like protein"/>
    <property type="match status" value="1"/>
</dbReference>
<evidence type="ECO:0000313" key="7">
    <source>
        <dbReference type="Proteomes" id="UP000886800"/>
    </source>
</evidence>
<protein>
    <recommendedName>
        <fullName evidence="5">Cell division protein SepF</fullName>
    </recommendedName>
</protein>
<keyword evidence="2 5" id="KW-0717">Septation</keyword>
<keyword evidence="1 5" id="KW-0132">Cell division</keyword>
<evidence type="ECO:0000313" key="6">
    <source>
        <dbReference type="EMBL" id="HIX64793.1"/>
    </source>
</evidence>
<dbReference type="Pfam" id="PF04472">
    <property type="entry name" value="SepF"/>
    <property type="match status" value="1"/>
</dbReference>
<dbReference type="PANTHER" id="PTHR35798:SF1">
    <property type="entry name" value="CELL DIVISION PROTEIN SEPF"/>
    <property type="match status" value="1"/>
</dbReference>
<dbReference type="Proteomes" id="UP000886800">
    <property type="component" value="Unassembled WGS sequence"/>
</dbReference>
<name>A0A9D1WPG1_9FIRM</name>
<dbReference type="GO" id="GO:0005737">
    <property type="term" value="C:cytoplasm"/>
    <property type="evidence" value="ECO:0007669"/>
    <property type="project" value="UniProtKB-SubCell"/>
</dbReference>
<sequence length="124" mass="13971">MNLAEKFRGYLGYPEKEEFLQQDDLPEDRQEAPQEQLSEGSIAILCPRAFEDASTVVDNLNQGKTIILNLEAISGEVVRRMMDFLGGAAYAKDARINRIAHSAYVITPYNVEFFSDVEEDGFFA</sequence>
<proteinExistence type="inferred from homology"/>
<keyword evidence="3 5" id="KW-0131">Cell cycle</keyword>
<comment type="subunit">
    <text evidence="5">Homodimer. Interacts with FtsZ.</text>
</comment>
<comment type="caution">
    <text evidence="6">The sequence shown here is derived from an EMBL/GenBank/DDBJ whole genome shotgun (WGS) entry which is preliminary data.</text>
</comment>
<organism evidence="6 7">
    <name type="scientific">Candidatus Anaerotruncus excrementipullorum</name>
    <dbReference type="NCBI Taxonomy" id="2838465"/>
    <lineage>
        <taxon>Bacteria</taxon>
        <taxon>Bacillati</taxon>
        <taxon>Bacillota</taxon>
        <taxon>Clostridia</taxon>
        <taxon>Eubacteriales</taxon>
        <taxon>Oscillospiraceae</taxon>
        <taxon>Anaerotruncus</taxon>
    </lineage>
</organism>
<dbReference type="PANTHER" id="PTHR35798">
    <property type="entry name" value="CELL DIVISION PROTEIN SEPF"/>
    <property type="match status" value="1"/>
</dbReference>
<comment type="subcellular location">
    <subcellularLocation>
        <location evidence="5">Cytoplasm</location>
    </subcellularLocation>
    <text evidence="5">Localizes to the division site, in a FtsZ-dependent manner.</text>
</comment>
<accession>A0A9D1WPG1</accession>
<dbReference type="HAMAP" id="MF_01197">
    <property type="entry name" value="SepF"/>
    <property type="match status" value="1"/>
</dbReference>
<evidence type="ECO:0000256" key="1">
    <source>
        <dbReference type="ARBA" id="ARBA00022618"/>
    </source>
</evidence>
<dbReference type="GO" id="GO:0000917">
    <property type="term" value="P:division septum assembly"/>
    <property type="evidence" value="ECO:0007669"/>
    <property type="project" value="UniProtKB-KW"/>
</dbReference>
<comment type="similarity">
    <text evidence="5">Belongs to the SepF family.</text>
</comment>
<gene>
    <name evidence="5" type="primary">sepF</name>
    <name evidence="6" type="ORF">H9736_00940</name>
</gene>
<dbReference type="InterPro" id="IPR007561">
    <property type="entry name" value="Cell_div_SepF/SepF-rel"/>
</dbReference>
<keyword evidence="5" id="KW-0963">Cytoplasm</keyword>
<evidence type="ECO:0000256" key="2">
    <source>
        <dbReference type="ARBA" id="ARBA00023210"/>
    </source>
</evidence>
<comment type="function">
    <text evidence="4 5">Cell division protein that is part of the divisome complex and is recruited early to the Z-ring. Probably stimulates Z-ring formation, perhaps through the cross-linking of FtsZ protofilaments. Its function overlaps with FtsA.</text>
</comment>
<dbReference type="AlphaFoldDB" id="A0A9D1WPG1"/>
<dbReference type="EMBL" id="DXES01000020">
    <property type="protein sequence ID" value="HIX64793.1"/>
    <property type="molecule type" value="Genomic_DNA"/>
</dbReference>
<reference evidence="6" key="1">
    <citation type="journal article" date="2021" name="PeerJ">
        <title>Extensive microbial diversity within the chicken gut microbiome revealed by metagenomics and culture.</title>
        <authorList>
            <person name="Gilroy R."/>
            <person name="Ravi A."/>
            <person name="Getino M."/>
            <person name="Pursley I."/>
            <person name="Horton D.L."/>
            <person name="Alikhan N.F."/>
            <person name="Baker D."/>
            <person name="Gharbi K."/>
            <person name="Hall N."/>
            <person name="Watson M."/>
            <person name="Adriaenssens E.M."/>
            <person name="Foster-Nyarko E."/>
            <person name="Jarju S."/>
            <person name="Secka A."/>
            <person name="Antonio M."/>
            <person name="Oren A."/>
            <person name="Chaudhuri R.R."/>
            <person name="La Ragione R."/>
            <person name="Hildebrand F."/>
            <person name="Pallen M.J."/>
        </authorList>
    </citation>
    <scope>NUCLEOTIDE SEQUENCE</scope>
    <source>
        <strain evidence="6">CHK188-5543</strain>
    </source>
</reference>
<evidence type="ECO:0000256" key="3">
    <source>
        <dbReference type="ARBA" id="ARBA00023306"/>
    </source>
</evidence>